<evidence type="ECO:0000256" key="1">
    <source>
        <dbReference type="SAM" id="Phobius"/>
    </source>
</evidence>
<name>A0A6G0Y9A7_APHCR</name>
<protein>
    <submittedName>
        <fullName evidence="2">Trihelix transcription factor ASIL1-like</fullName>
    </submittedName>
</protein>
<accession>A0A6G0Y9A7</accession>
<keyword evidence="1" id="KW-0472">Membrane</keyword>
<feature type="transmembrane region" description="Helical" evidence="1">
    <location>
        <begin position="6"/>
        <end position="26"/>
    </location>
</feature>
<sequence length="301" mass="35073">MFISAFFIHIFFFKITIQFFWPFEIIRNMSKLRKFASNFVVGKSWDKLIENIIYPRLTNHLRSESFFLNELNQTYLMEKLDDLKANANNTEESDADDLSTFNNIEENSNESNGAFKWPNEAILLLVEVYRTRADDFCSGKVSQKRTWQAVSDSLLRKGYSVTGPPVTYKSIKDHNNKSGNGPRTWTYFNIMDSVIGSKPYMQPIATISSTGEQNFSANVSSETLSSEPPKKKLRQLPTVDKVVLAMERHKTTDEQNRERRHREKMDQKEEALNLLSRLIKVLEKLLILLYFIILYCDTKDY</sequence>
<comment type="caution">
    <text evidence="2">The sequence shown here is derived from an EMBL/GenBank/DDBJ whole genome shotgun (WGS) entry which is preliminary data.</text>
</comment>
<proteinExistence type="predicted"/>
<dbReference type="EMBL" id="VUJU01005298">
    <property type="protein sequence ID" value="KAF0751672.1"/>
    <property type="molecule type" value="Genomic_DNA"/>
</dbReference>
<gene>
    <name evidence="2" type="ORF">FWK35_00010003</name>
</gene>
<feature type="non-terminal residue" evidence="2">
    <location>
        <position position="301"/>
    </location>
</feature>
<keyword evidence="3" id="KW-1185">Reference proteome</keyword>
<reference evidence="2 3" key="1">
    <citation type="submission" date="2019-08" db="EMBL/GenBank/DDBJ databases">
        <title>Whole genome of Aphis craccivora.</title>
        <authorList>
            <person name="Voronova N.V."/>
            <person name="Shulinski R.S."/>
            <person name="Bandarenka Y.V."/>
            <person name="Zhorov D.G."/>
            <person name="Warner D."/>
        </authorList>
    </citation>
    <scope>NUCLEOTIDE SEQUENCE [LARGE SCALE GENOMIC DNA]</scope>
    <source>
        <strain evidence="2">180601</strain>
        <tissue evidence="2">Whole Body</tissue>
    </source>
</reference>
<dbReference type="OrthoDB" id="6780881at2759"/>
<evidence type="ECO:0000313" key="3">
    <source>
        <dbReference type="Proteomes" id="UP000478052"/>
    </source>
</evidence>
<keyword evidence="1" id="KW-1133">Transmembrane helix</keyword>
<evidence type="ECO:0000313" key="2">
    <source>
        <dbReference type="EMBL" id="KAF0751672.1"/>
    </source>
</evidence>
<dbReference type="AlphaFoldDB" id="A0A6G0Y9A7"/>
<keyword evidence="1" id="KW-0812">Transmembrane</keyword>
<dbReference type="Proteomes" id="UP000478052">
    <property type="component" value="Unassembled WGS sequence"/>
</dbReference>
<organism evidence="2 3">
    <name type="scientific">Aphis craccivora</name>
    <name type="common">Cowpea aphid</name>
    <dbReference type="NCBI Taxonomy" id="307492"/>
    <lineage>
        <taxon>Eukaryota</taxon>
        <taxon>Metazoa</taxon>
        <taxon>Ecdysozoa</taxon>
        <taxon>Arthropoda</taxon>
        <taxon>Hexapoda</taxon>
        <taxon>Insecta</taxon>
        <taxon>Pterygota</taxon>
        <taxon>Neoptera</taxon>
        <taxon>Paraneoptera</taxon>
        <taxon>Hemiptera</taxon>
        <taxon>Sternorrhyncha</taxon>
        <taxon>Aphidomorpha</taxon>
        <taxon>Aphidoidea</taxon>
        <taxon>Aphididae</taxon>
        <taxon>Aphidini</taxon>
        <taxon>Aphis</taxon>
        <taxon>Aphis</taxon>
    </lineage>
</organism>